<evidence type="ECO:0000313" key="4">
    <source>
        <dbReference type="EMBL" id="KAF6219676.1"/>
    </source>
</evidence>
<dbReference type="PANTHER" id="PTHR46720:SF3">
    <property type="entry name" value="FAD-BINDING DOMAIN-CONTAINING PROTEIN-RELATED"/>
    <property type="match status" value="1"/>
</dbReference>
<dbReference type="SUPFAM" id="SSF51905">
    <property type="entry name" value="FAD/NAD(P)-binding domain"/>
    <property type="match status" value="1"/>
</dbReference>
<keyword evidence="3" id="KW-0560">Oxidoreductase</keyword>
<keyword evidence="2" id="KW-0274">FAD</keyword>
<dbReference type="PANTHER" id="PTHR46720">
    <property type="entry name" value="HYDROXYLASE, PUTATIVE (AFU_ORTHOLOGUE AFUA_3G01460)-RELATED"/>
    <property type="match status" value="1"/>
</dbReference>
<protein>
    <recommendedName>
        <fullName evidence="6">FAD-binding domain-containing protein</fullName>
    </recommendedName>
</protein>
<name>A0A8H6CAJ1_9LECA</name>
<dbReference type="Proteomes" id="UP000593566">
    <property type="component" value="Unassembled WGS sequence"/>
</dbReference>
<dbReference type="AlphaFoldDB" id="A0A8H6CAJ1"/>
<organism evidence="4 5">
    <name type="scientific">Letharia lupina</name>
    <dbReference type="NCBI Taxonomy" id="560253"/>
    <lineage>
        <taxon>Eukaryota</taxon>
        <taxon>Fungi</taxon>
        <taxon>Dikarya</taxon>
        <taxon>Ascomycota</taxon>
        <taxon>Pezizomycotina</taxon>
        <taxon>Lecanoromycetes</taxon>
        <taxon>OSLEUM clade</taxon>
        <taxon>Lecanoromycetidae</taxon>
        <taxon>Lecanorales</taxon>
        <taxon>Lecanorineae</taxon>
        <taxon>Parmeliaceae</taxon>
        <taxon>Letharia</taxon>
    </lineage>
</organism>
<dbReference type="GeneID" id="59332554"/>
<dbReference type="RefSeq" id="XP_037149111.1">
    <property type="nucleotide sequence ID" value="XM_037295064.1"/>
</dbReference>
<evidence type="ECO:0008006" key="6">
    <source>
        <dbReference type="Google" id="ProtNLM"/>
    </source>
</evidence>
<dbReference type="InterPro" id="IPR036188">
    <property type="entry name" value="FAD/NAD-bd_sf"/>
</dbReference>
<proteinExistence type="predicted"/>
<keyword evidence="5" id="KW-1185">Reference proteome</keyword>
<reference evidence="4 5" key="1">
    <citation type="journal article" date="2020" name="Genomics">
        <title>Complete, high-quality genomes from long-read metagenomic sequencing of two wolf lichen thalli reveals enigmatic genome architecture.</title>
        <authorList>
            <person name="McKenzie S.K."/>
            <person name="Walston R.F."/>
            <person name="Allen J.L."/>
        </authorList>
    </citation>
    <scope>NUCLEOTIDE SEQUENCE [LARGE SCALE GENOMIC DNA]</scope>
    <source>
        <strain evidence="4">WasteWater1</strain>
    </source>
</reference>
<dbReference type="GO" id="GO:0044550">
    <property type="term" value="P:secondary metabolite biosynthetic process"/>
    <property type="evidence" value="ECO:0007669"/>
    <property type="project" value="TreeGrafter"/>
</dbReference>
<comment type="caution">
    <text evidence="4">The sequence shown here is derived from an EMBL/GenBank/DDBJ whole genome shotgun (WGS) entry which is preliminary data.</text>
</comment>
<accession>A0A8H6CAJ1</accession>
<gene>
    <name evidence="4" type="ORF">HO133_004145</name>
</gene>
<dbReference type="InterPro" id="IPR051104">
    <property type="entry name" value="FAD_monoxygenase"/>
</dbReference>
<evidence type="ECO:0000256" key="3">
    <source>
        <dbReference type="ARBA" id="ARBA00023002"/>
    </source>
</evidence>
<dbReference type="Gene3D" id="3.50.50.60">
    <property type="entry name" value="FAD/NAD(P)-binding domain"/>
    <property type="match status" value="1"/>
</dbReference>
<sequence length="162" mass="18632">MICEEVGVVREQCLGEEEDRYHKQTPVAESWDPEVPLPPSRLRQKTIAYNGDSRVSTILELLVQKTLPGRIYQSSKVCLIGDVAHAMTPYLVPGTAIWIEGVSVLRGLLEYSPKKMTLHETLQMYEKLRNKRTSKITVHQPTRDISHRWNMVQSKKHMSSIY</sequence>
<dbReference type="EMBL" id="JACCJB010000019">
    <property type="protein sequence ID" value="KAF6219676.1"/>
    <property type="molecule type" value="Genomic_DNA"/>
</dbReference>
<evidence type="ECO:0000256" key="1">
    <source>
        <dbReference type="ARBA" id="ARBA00022630"/>
    </source>
</evidence>
<evidence type="ECO:0000256" key="2">
    <source>
        <dbReference type="ARBA" id="ARBA00022827"/>
    </source>
</evidence>
<keyword evidence="1" id="KW-0285">Flavoprotein</keyword>
<dbReference type="GO" id="GO:0016491">
    <property type="term" value="F:oxidoreductase activity"/>
    <property type="evidence" value="ECO:0007669"/>
    <property type="project" value="UniProtKB-KW"/>
</dbReference>
<evidence type="ECO:0000313" key="5">
    <source>
        <dbReference type="Proteomes" id="UP000593566"/>
    </source>
</evidence>